<dbReference type="Proteomes" id="UP000282957">
    <property type="component" value="Unassembled WGS sequence"/>
</dbReference>
<evidence type="ECO:0000313" key="1">
    <source>
        <dbReference type="EMBL" id="RVT96276.1"/>
    </source>
</evidence>
<proteinExistence type="predicted"/>
<protein>
    <submittedName>
        <fullName evidence="1">Uncharacterized protein</fullName>
    </submittedName>
</protein>
<dbReference type="EMBL" id="SACL01000004">
    <property type="protein sequence ID" value="RVT96276.1"/>
    <property type="molecule type" value="Genomic_DNA"/>
</dbReference>
<reference evidence="1 2" key="1">
    <citation type="submission" date="2019-01" db="EMBL/GenBank/DDBJ databases">
        <authorList>
            <person name="Chen W.-M."/>
        </authorList>
    </citation>
    <scope>NUCLEOTIDE SEQUENCE [LARGE SCALE GENOMIC DNA]</scope>
    <source>
        <strain evidence="1 2">CCP-6</strain>
    </source>
</reference>
<gene>
    <name evidence="1" type="ORF">EOD42_14280</name>
</gene>
<dbReference type="RefSeq" id="WP_127788209.1">
    <property type="nucleotide sequence ID" value="NZ_SACL01000004.1"/>
</dbReference>
<name>A0A437MF77_9PROT</name>
<comment type="caution">
    <text evidence="1">The sequence shown here is derived from an EMBL/GenBank/DDBJ whole genome shotgun (WGS) entry which is preliminary data.</text>
</comment>
<evidence type="ECO:0000313" key="2">
    <source>
        <dbReference type="Proteomes" id="UP000282957"/>
    </source>
</evidence>
<dbReference type="AlphaFoldDB" id="A0A437MF77"/>
<keyword evidence="2" id="KW-1185">Reference proteome</keyword>
<accession>A0A437MF77</accession>
<sequence>MAAATRDVVQAAIQRLSSPFLPPMLGGGTVMVEKTDLAVLLAELGRLRTALRVNGLRQGASPTEIDAVVYGEETPHAQIPS</sequence>
<organism evidence="1 2">
    <name type="scientific">Rhodovarius crocodyli</name>
    <dbReference type="NCBI Taxonomy" id="1979269"/>
    <lineage>
        <taxon>Bacteria</taxon>
        <taxon>Pseudomonadati</taxon>
        <taxon>Pseudomonadota</taxon>
        <taxon>Alphaproteobacteria</taxon>
        <taxon>Acetobacterales</taxon>
        <taxon>Roseomonadaceae</taxon>
        <taxon>Rhodovarius</taxon>
    </lineage>
</organism>